<gene>
    <name evidence="3" type="ORF">IWZ03DRAFT_386289</name>
</gene>
<keyword evidence="2" id="KW-0143">Chaperone</keyword>
<name>A0ABR1KD44_9PEZI</name>
<dbReference type="Proteomes" id="UP001363622">
    <property type="component" value="Unassembled WGS sequence"/>
</dbReference>
<keyword evidence="4" id="KW-1185">Reference proteome</keyword>
<dbReference type="CDD" id="cd23164">
    <property type="entry name" value="Prefoldin_1"/>
    <property type="match status" value="1"/>
</dbReference>
<reference evidence="3 4" key="1">
    <citation type="submission" date="2024-04" db="EMBL/GenBank/DDBJ databases">
        <title>Phyllosticta paracitricarpa is synonymous to the EU quarantine fungus P. citricarpa based on phylogenomic analyses.</title>
        <authorList>
            <consortium name="Lawrence Berkeley National Laboratory"/>
            <person name="Van Ingen-Buijs V.A."/>
            <person name="Van Westerhoven A.C."/>
            <person name="Haridas S."/>
            <person name="Skiadas P."/>
            <person name="Martin F."/>
            <person name="Groenewald J.Z."/>
            <person name="Crous P.W."/>
            <person name="Seidl M.F."/>
        </authorList>
    </citation>
    <scope>NUCLEOTIDE SEQUENCE [LARGE SCALE GENOMIC DNA]</scope>
    <source>
        <strain evidence="3 4">CBS 123371</strain>
    </source>
</reference>
<accession>A0ABR1KD44</accession>
<evidence type="ECO:0000313" key="3">
    <source>
        <dbReference type="EMBL" id="KAK7511343.1"/>
    </source>
</evidence>
<comment type="similarity">
    <text evidence="1">Belongs to the prefoldin subunit beta family.</text>
</comment>
<evidence type="ECO:0000256" key="2">
    <source>
        <dbReference type="ARBA" id="ARBA00023186"/>
    </source>
</evidence>
<dbReference type="PANTHER" id="PTHR20903:SF0">
    <property type="entry name" value="PREFOLDIN SUBUNIT 1"/>
    <property type="match status" value="1"/>
</dbReference>
<dbReference type="Pfam" id="PF01920">
    <property type="entry name" value="Prefoldin_2"/>
    <property type="match status" value="1"/>
</dbReference>
<dbReference type="InterPro" id="IPR002777">
    <property type="entry name" value="PFD_beta-like"/>
</dbReference>
<sequence length="121" mass="13733">MAIPNEALAKLLQEIEQKATFSQQQIGLVKAQITAKAREQRMLQLTTTEVDSLPKDTRVYEGVGKMFVLTPTREVKQRLAKEGEEIKSDTANLEKKLHYLETTLKNSRDNFEQLLQAGSRS</sequence>
<organism evidence="3 4">
    <name type="scientific">Phyllosticta citriasiana</name>
    <dbReference type="NCBI Taxonomy" id="595635"/>
    <lineage>
        <taxon>Eukaryota</taxon>
        <taxon>Fungi</taxon>
        <taxon>Dikarya</taxon>
        <taxon>Ascomycota</taxon>
        <taxon>Pezizomycotina</taxon>
        <taxon>Dothideomycetes</taxon>
        <taxon>Dothideomycetes incertae sedis</taxon>
        <taxon>Botryosphaeriales</taxon>
        <taxon>Phyllostictaceae</taxon>
        <taxon>Phyllosticta</taxon>
    </lineage>
</organism>
<dbReference type="SUPFAM" id="SSF46579">
    <property type="entry name" value="Prefoldin"/>
    <property type="match status" value="1"/>
</dbReference>
<protein>
    <submittedName>
        <fullName evidence="3">Prefoldin subunit 1</fullName>
    </submittedName>
</protein>
<evidence type="ECO:0000313" key="4">
    <source>
        <dbReference type="Proteomes" id="UP001363622"/>
    </source>
</evidence>
<dbReference type="EMBL" id="JBBPHU010000012">
    <property type="protein sequence ID" value="KAK7511343.1"/>
    <property type="molecule type" value="Genomic_DNA"/>
</dbReference>
<evidence type="ECO:0000256" key="1">
    <source>
        <dbReference type="ARBA" id="ARBA00008045"/>
    </source>
</evidence>
<proteinExistence type="inferred from homology"/>
<dbReference type="Gene3D" id="1.10.287.370">
    <property type="match status" value="1"/>
</dbReference>
<dbReference type="PANTHER" id="PTHR20903">
    <property type="entry name" value="PREFOLDIN SUBUNIT 1-RELATED"/>
    <property type="match status" value="1"/>
</dbReference>
<comment type="caution">
    <text evidence="3">The sequence shown here is derived from an EMBL/GenBank/DDBJ whole genome shotgun (WGS) entry which is preliminary data.</text>
</comment>
<dbReference type="InterPro" id="IPR009053">
    <property type="entry name" value="Prefoldin"/>
</dbReference>